<comment type="similarity">
    <text evidence="2 8">Belongs to the TFIIF alpha subunit family.</text>
</comment>
<dbReference type="AlphaFoldDB" id="A0A835S3S7"/>
<dbReference type="SUPFAM" id="SSF50916">
    <property type="entry name" value="Rap30/74 interaction domains"/>
    <property type="match status" value="1"/>
</dbReference>
<evidence type="ECO:0000256" key="9">
    <source>
        <dbReference type="SAM" id="MobiDB-lite"/>
    </source>
</evidence>
<comment type="function">
    <text evidence="7 8">TFIIF is a general transcription initiation factor that binds to RNA polymerase II and helps to recruit it to the initiation complex in collaboration with TFIIB. It promotes transcription elongation.</text>
</comment>
<dbReference type="PANTHER" id="PTHR13011">
    <property type="entry name" value="TFIIF-ALPHA"/>
    <property type="match status" value="1"/>
</dbReference>
<evidence type="ECO:0000313" key="10">
    <source>
        <dbReference type="EMBL" id="KAG0496938.1"/>
    </source>
</evidence>
<feature type="compositionally biased region" description="Acidic residues" evidence="9">
    <location>
        <begin position="291"/>
        <end position="306"/>
    </location>
</feature>
<dbReference type="InterPro" id="IPR011039">
    <property type="entry name" value="TFIIF_interaction"/>
</dbReference>
<feature type="compositionally biased region" description="Acidic residues" evidence="9">
    <location>
        <begin position="354"/>
        <end position="369"/>
    </location>
</feature>
<evidence type="ECO:0000256" key="4">
    <source>
        <dbReference type="ARBA" id="ARBA00023125"/>
    </source>
</evidence>
<keyword evidence="5 8" id="KW-0804">Transcription</keyword>
<accession>A0A835S3S7</accession>
<feature type="region of interest" description="Disordered" evidence="9">
    <location>
        <begin position="214"/>
        <end position="466"/>
    </location>
</feature>
<dbReference type="Proteomes" id="UP000636800">
    <property type="component" value="Chromosome 1"/>
</dbReference>
<keyword evidence="11" id="KW-1185">Reference proteome</keyword>
<dbReference type="EMBL" id="JADCNL010000001">
    <property type="protein sequence ID" value="KAG0496938.1"/>
    <property type="molecule type" value="Genomic_DNA"/>
</dbReference>
<keyword evidence="6 8" id="KW-0539">Nucleus</keyword>
<gene>
    <name evidence="10" type="ORF">HPP92_001629</name>
</gene>
<dbReference type="GO" id="GO:0016251">
    <property type="term" value="F:RNA polymerase II general transcription initiation factor activity"/>
    <property type="evidence" value="ECO:0007669"/>
    <property type="project" value="TreeGrafter"/>
</dbReference>
<comment type="subcellular location">
    <subcellularLocation>
        <location evidence="1 8">Nucleus</location>
    </subcellularLocation>
</comment>
<dbReference type="GO" id="GO:0006367">
    <property type="term" value="P:transcription initiation at RNA polymerase II promoter"/>
    <property type="evidence" value="ECO:0007669"/>
    <property type="project" value="InterPro"/>
</dbReference>
<evidence type="ECO:0000256" key="7">
    <source>
        <dbReference type="ARBA" id="ARBA00025232"/>
    </source>
</evidence>
<dbReference type="GO" id="GO:0032968">
    <property type="term" value="P:positive regulation of transcription elongation by RNA polymerase II"/>
    <property type="evidence" value="ECO:0007669"/>
    <property type="project" value="InterPro"/>
</dbReference>
<evidence type="ECO:0000256" key="6">
    <source>
        <dbReference type="ARBA" id="ARBA00023242"/>
    </source>
</evidence>
<feature type="compositionally biased region" description="Acidic residues" evidence="9">
    <location>
        <begin position="263"/>
        <end position="281"/>
    </location>
</feature>
<dbReference type="PANTHER" id="PTHR13011:SF0">
    <property type="entry name" value="GENERAL TRANSCRIPTION FACTOR IIF SUBUNIT 1"/>
    <property type="match status" value="1"/>
</dbReference>
<evidence type="ECO:0000256" key="3">
    <source>
        <dbReference type="ARBA" id="ARBA00023015"/>
    </source>
</evidence>
<evidence type="ECO:0000256" key="2">
    <source>
        <dbReference type="ARBA" id="ARBA00005249"/>
    </source>
</evidence>
<dbReference type="GO" id="GO:0001096">
    <property type="term" value="F:TFIIF-class transcription factor complex binding"/>
    <property type="evidence" value="ECO:0007669"/>
    <property type="project" value="TreeGrafter"/>
</dbReference>
<proteinExistence type="inferred from homology"/>
<dbReference type="InterPro" id="IPR008851">
    <property type="entry name" value="TFIIF-alpha"/>
</dbReference>
<dbReference type="GO" id="GO:0005674">
    <property type="term" value="C:transcription factor TFIIF complex"/>
    <property type="evidence" value="ECO:0007669"/>
    <property type="project" value="TreeGrafter"/>
</dbReference>
<evidence type="ECO:0000313" key="11">
    <source>
        <dbReference type="Proteomes" id="UP000636800"/>
    </source>
</evidence>
<protein>
    <recommendedName>
        <fullName evidence="8">Transcription initiation factor IIF subunit alpha</fullName>
    </recommendedName>
</protein>
<keyword evidence="3 8" id="KW-0805">Transcription regulation</keyword>
<feature type="compositionally biased region" description="Acidic residues" evidence="9">
    <location>
        <begin position="322"/>
        <end position="332"/>
    </location>
</feature>
<evidence type="ECO:0000256" key="5">
    <source>
        <dbReference type="ARBA" id="ARBA00023163"/>
    </source>
</evidence>
<dbReference type="GO" id="GO:0003677">
    <property type="term" value="F:DNA binding"/>
    <property type="evidence" value="ECO:0007669"/>
    <property type="project" value="UniProtKB-KW"/>
</dbReference>
<keyword evidence="4 8" id="KW-0238">DNA-binding</keyword>
<name>A0A835S3S7_VANPL</name>
<feature type="compositionally biased region" description="Basic and acidic residues" evidence="9">
    <location>
        <begin position="427"/>
        <end position="440"/>
    </location>
</feature>
<dbReference type="InterPro" id="IPR036390">
    <property type="entry name" value="WH_DNA-bd_sf"/>
</dbReference>
<dbReference type="Pfam" id="PF05793">
    <property type="entry name" value="TFIIF_alpha"/>
    <property type="match status" value="1"/>
</dbReference>
<evidence type="ECO:0000256" key="8">
    <source>
        <dbReference type="RuleBase" id="RU366044"/>
    </source>
</evidence>
<dbReference type="OrthoDB" id="3055998at2759"/>
<dbReference type="Gene3D" id="1.10.10.10">
    <property type="entry name" value="Winged helix-like DNA-binding domain superfamily/Winged helix DNA-binding domain"/>
    <property type="match status" value="1"/>
</dbReference>
<reference evidence="10 11" key="1">
    <citation type="journal article" date="2020" name="Nat. Food">
        <title>A phased Vanilla planifolia genome enables genetic improvement of flavour and production.</title>
        <authorList>
            <person name="Hasing T."/>
            <person name="Tang H."/>
            <person name="Brym M."/>
            <person name="Khazi F."/>
            <person name="Huang T."/>
            <person name="Chambers A.H."/>
        </authorList>
    </citation>
    <scope>NUCLEOTIDE SEQUENCE [LARGE SCALE GENOMIC DNA]</scope>
    <source>
        <tissue evidence="10">Leaf</tissue>
    </source>
</reference>
<comment type="caution">
    <text evidence="10">The sequence shown here is derived from an EMBL/GenBank/DDBJ whole genome shotgun (WGS) entry which is preliminary data.</text>
</comment>
<feature type="compositionally biased region" description="Basic and acidic residues" evidence="9">
    <location>
        <begin position="378"/>
        <end position="387"/>
    </location>
</feature>
<feature type="compositionally biased region" description="Basic and acidic residues" evidence="9">
    <location>
        <begin position="223"/>
        <end position="239"/>
    </location>
</feature>
<sequence>MSLDLVLKSACEGCGSPSDLYGSSCKHKTLCPSCGKTMAENRTRCNICGVPITRLIREYNVRASTSTDKSYFIGRFCTGLPPFSKKKNAENKWTIHKDGLQGRQLTDALREKFKNKPWVLEDETGQHQYQGQLEGSQSASYYLLVMHGKEFVAIPAGSWYNFNKVAQYKQLTLEEAEEKMNKRKHSANGYERWMMKAAANGAAVFHEMNKSEGFVGGSNLEGPKSKKEKLEDNGNHSDKGDEDEEEEESRKVRLGLNRKSSYDDDEDGGKADDMDDDDIEKGDDWEHEEIFTDDDEAVGNDPEEREDLAPEIPAPPEIKQDGDDENEGEEDGGLSKSGKELKKLLGKVAGLNESDADGSDDEGDMDDESTMSPVLAPKLKDAPKEEPADNSPLKPSGSARGTPSSRHRNQRKKTGVDDGKSASNTPVKKEIKPSVKEEKVSSTSKASPPVAARTGPALAPTSSPVTEEEIRAVLLAMAPVTTQELVAKFKGRIKSKEDKDAFAAILRRISKIQKTNGQNYVVLK</sequence>
<dbReference type="SUPFAM" id="SSF46785">
    <property type="entry name" value="Winged helix' DNA-binding domain"/>
    <property type="match status" value="1"/>
</dbReference>
<dbReference type="InterPro" id="IPR036388">
    <property type="entry name" value="WH-like_DNA-bd_sf"/>
</dbReference>
<evidence type="ECO:0000256" key="1">
    <source>
        <dbReference type="ARBA" id="ARBA00004123"/>
    </source>
</evidence>
<organism evidence="10 11">
    <name type="scientific">Vanilla planifolia</name>
    <name type="common">Vanilla</name>
    <dbReference type="NCBI Taxonomy" id="51239"/>
    <lineage>
        <taxon>Eukaryota</taxon>
        <taxon>Viridiplantae</taxon>
        <taxon>Streptophyta</taxon>
        <taxon>Embryophyta</taxon>
        <taxon>Tracheophyta</taxon>
        <taxon>Spermatophyta</taxon>
        <taxon>Magnoliopsida</taxon>
        <taxon>Liliopsida</taxon>
        <taxon>Asparagales</taxon>
        <taxon>Orchidaceae</taxon>
        <taxon>Vanilloideae</taxon>
        <taxon>Vanilleae</taxon>
        <taxon>Vanilla</taxon>
    </lineage>
</organism>